<sequence length="86" mass="9143">MVLVMMTRCEPCMLDYCPTPHGPHTWMGPEDAEHAGLPWPLPDDEAAARPCACECAGGPGGCVAMPIPPGLTAALEARLNRDREEG</sequence>
<evidence type="ECO:0000313" key="1">
    <source>
        <dbReference type="EMBL" id="QBI53459.1"/>
    </source>
</evidence>
<gene>
    <name evidence="1" type="ORF">EKD16_08325</name>
</gene>
<dbReference type="KEGG" id="strr:EKD16_08325"/>
<accession>A0A4P6Q3I8</accession>
<dbReference type="Proteomes" id="UP000292235">
    <property type="component" value="Chromosome"/>
</dbReference>
<reference evidence="1 2" key="1">
    <citation type="submission" date="2019-02" db="EMBL/GenBank/DDBJ databases">
        <authorList>
            <person name="Khodamoradi S."/>
            <person name="Hahnke R.L."/>
            <person name="Kaempfer P."/>
            <person name="Schumann P."/>
            <person name="Rohde M."/>
            <person name="Steinert M."/>
            <person name="Luzhetskyy A."/>
            <person name="Wink J."/>
            <person name="Ruckert C."/>
        </authorList>
    </citation>
    <scope>NUCLEOTIDE SEQUENCE [LARGE SCALE GENOMIC DNA]</scope>
    <source>
        <strain evidence="1 2">M2</strain>
    </source>
</reference>
<dbReference type="EMBL" id="CP036455">
    <property type="protein sequence ID" value="QBI53459.1"/>
    <property type="molecule type" value="Genomic_DNA"/>
</dbReference>
<protein>
    <submittedName>
        <fullName evidence="1">Uncharacterized protein</fullName>
    </submittedName>
</protein>
<keyword evidence="2" id="KW-1185">Reference proteome</keyword>
<dbReference type="AlphaFoldDB" id="A0A4P6Q3I8"/>
<evidence type="ECO:0000313" key="2">
    <source>
        <dbReference type="Proteomes" id="UP000292235"/>
    </source>
</evidence>
<proteinExistence type="predicted"/>
<dbReference type="RefSeq" id="WP_131097824.1">
    <property type="nucleotide sequence ID" value="NZ_CP036455.1"/>
</dbReference>
<organism evidence="1 2">
    <name type="scientific">Streptomonospora litoralis</name>
    <dbReference type="NCBI Taxonomy" id="2498135"/>
    <lineage>
        <taxon>Bacteria</taxon>
        <taxon>Bacillati</taxon>
        <taxon>Actinomycetota</taxon>
        <taxon>Actinomycetes</taxon>
        <taxon>Streptosporangiales</taxon>
        <taxon>Nocardiopsidaceae</taxon>
        <taxon>Streptomonospora</taxon>
    </lineage>
</organism>
<name>A0A4P6Q3I8_9ACTN</name>
<dbReference type="OrthoDB" id="5198222at2"/>